<evidence type="ECO:0000256" key="13">
    <source>
        <dbReference type="PROSITE-ProRule" id="PRU10141"/>
    </source>
</evidence>
<keyword evidence="9 13" id="KW-0067">ATP-binding</keyword>
<dbReference type="Gene3D" id="1.10.510.10">
    <property type="entry name" value="Transferase(Phosphotransferase) domain 1"/>
    <property type="match status" value="1"/>
</dbReference>
<feature type="region of interest" description="Disordered" evidence="14">
    <location>
        <begin position="49"/>
        <end position="119"/>
    </location>
</feature>
<evidence type="ECO:0000256" key="5">
    <source>
        <dbReference type="ARBA" id="ARBA00022553"/>
    </source>
</evidence>
<dbReference type="PANTHER" id="PTHR47987">
    <property type="entry name" value="OS08G0249100 PROTEIN"/>
    <property type="match status" value="1"/>
</dbReference>
<keyword evidence="8" id="KW-0418">Kinase</keyword>
<protein>
    <recommendedName>
        <fullName evidence="2">non-specific serine/threonine protein kinase</fullName>
        <ecNumber evidence="2">2.7.11.1</ecNumber>
    </recommendedName>
</protein>
<keyword evidence="3" id="KW-0963">Cytoplasm</keyword>
<comment type="catalytic activity">
    <reaction evidence="11">
        <text>L-seryl-[protein] + ATP = O-phospho-L-seryl-[protein] + ADP + H(+)</text>
        <dbReference type="Rhea" id="RHEA:17989"/>
        <dbReference type="Rhea" id="RHEA-COMP:9863"/>
        <dbReference type="Rhea" id="RHEA-COMP:11604"/>
        <dbReference type="ChEBI" id="CHEBI:15378"/>
        <dbReference type="ChEBI" id="CHEBI:29999"/>
        <dbReference type="ChEBI" id="CHEBI:30616"/>
        <dbReference type="ChEBI" id="CHEBI:83421"/>
        <dbReference type="ChEBI" id="CHEBI:456216"/>
        <dbReference type="EC" id="2.7.11.1"/>
    </reaction>
</comment>
<feature type="domain" description="Protein kinase" evidence="15">
    <location>
        <begin position="208"/>
        <end position="480"/>
    </location>
</feature>
<organism evidence="16 17">
    <name type="scientific">Aristolochia fimbriata</name>
    <name type="common">White veined hardy Dutchman's pipe vine</name>
    <dbReference type="NCBI Taxonomy" id="158543"/>
    <lineage>
        <taxon>Eukaryota</taxon>
        <taxon>Viridiplantae</taxon>
        <taxon>Streptophyta</taxon>
        <taxon>Embryophyta</taxon>
        <taxon>Tracheophyta</taxon>
        <taxon>Spermatophyta</taxon>
        <taxon>Magnoliopsida</taxon>
        <taxon>Magnoliidae</taxon>
        <taxon>Piperales</taxon>
        <taxon>Aristolochiaceae</taxon>
        <taxon>Aristolochia</taxon>
    </lineage>
</organism>
<dbReference type="GO" id="GO:0004674">
    <property type="term" value="F:protein serine/threonine kinase activity"/>
    <property type="evidence" value="ECO:0007669"/>
    <property type="project" value="UniProtKB-KW"/>
</dbReference>
<evidence type="ECO:0000256" key="9">
    <source>
        <dbReference type="ARBA" id="ARBA00022840"/>
    </source>
</evidence>
<dbReference type="PANTHER" id="PTHR47987:SF7">
    <property type="entry name" value="PROTEIN KINASE SUPERFAMILY PROTEIN"/>
    <property type="match status" value="1"/>
</dbReference>
<dbReference type="InterPro" id="IPR001245">
    <property type="entry name" value="Ser-Thr/Tyr_kinase_cat_dom"/>
</dbReference>
<name>A0AAV7DW38_ARIFI</name>
<evidence type="ECO:0000259" key="15">
    <source>
        <dbReference type="PROSITE" id="PS50011"/>
    </source>
</evidence>
<dbReference type="PROSITE" id="PS00108">
    <property type="entry name" value="PROTEIN_KINASE_ST"/>
    <property type="match status" value="1"/>
</dbReference>
<evidence type="ECO:0000256" key="6">
    <source>
        <dbReference type="ARBA" id="ARBA00022679"/>
    </source>
</evidence>
<evidence type="ECO:0000313" key="17">
    <source>
        <dbReference type="Proteomes" id="UP000825729"/>
    </source>
</evidence>
<dbReference type="AlphaFoldDB" id="A0AAV7DW38"/>
<evidence type="ECO:0000256" key="7">
    <source>
        <dbReference type="ARBA" id="ARBA00022741"/>
    </source>
</evidence>
<accession>A0AAV7DW38</accession>
<dbReference type="InterPro" id="IPR000719">
    <property type="entry name" value="Prot_kinase_dom"/>
</dbReference>
<dbReference type="GO" id="GO:0051020">
    <property type="term" value="F:GTPase binding"/>
    <property type="evidence" value="ECO:0007669"/>
    <property type="project" value="UniProtKB-ARBA"/>
</dbReference>
<comment type="subcellular location">
    <subcellularLocation>
        <location evidence="1">Cytoplasm</location>
    </subcellularLocation>
</comment>
<sequence>MGEAPFSLGISSFMLLWSLRYNCEWNHPGRREKYQRFSKALNRVAMTFERGIEKDDEHPETEPRKDSEKPQSPTDGEKSDSGSSSPTEDDSPRSVFDAAVSGADSDNSSSSASHSSCAEKPIRSVSFSSQGSSQWKSLISVLKKKSMKRLSTFPPLMGSEASKRNLNRKLACLRWAENGLSGVVPPEIRKPPWRCFDYEELAAATDNFNPEKLIGKGGHAEVYKGRLQDGELVAVKRLIRKEGEEERVGDFLSELGIIAHIDHPNAARLLGFGVDRGLHLVLQFSPHGSLASLLHGSKESLQWGIRFKVALGVADGLSYLHQRCHRRIIHRDIKASNILLTDDYEPQISDFGLAKWLPQHWTHHIVFPIEGTFGYLAPEYFMHGIVDEKTDVFAYGVLLLELITGRRAVDSCRQSLVMWAKPLLEAKNIKALVDPCLEEAYDPIQMKRLITTASMCIHHVANMRPQMNQVVHLLKGEDGLVELPGREAKPVAVKALLLDTFDLEDYTRSNYLSDLNRYKQLALE</sequence>
<proteinExistence type="predicted"/>
<keyword evidence="7 13" id="KW-0547">Nucleotide-binding</keyword>
<comment type="subunit">
    <text evidence="12">Interacts with ARAC5 and ARAC10.</text>
</comment>
<keyword evidence="6" id="KW-0808">Transferase</keyword>
<dbReference type="InterPro" id="IPR017441">
    <property type="entry name" value="Protein_kinase_ATP_BS"/>
</dbReference>
<dbReference type="SMART" id="SM00220">
    <property type="entry name" value="S_TKc"/>
    <property type="match status" value="1"/>
</dbReference>
<evidence type="ECO:0000256" key="14">
    <source>
        <dbReference type="SAM" id="MobiDB-lite"/>
    </source>
</evidence>
<dbReference type="Proteomes" id="UP000825729">
    <property type="component" value="Unassembled WGS sequence"/>
</dbReference>
<evidence type="ECO:0000313" key="16">
    <source>
        <dbReference type="EMBL" id="KAG9440199.1"/>
    </source>
</evidence>
<evidence type="ECO:0000256" key="8">
    <source>
        <dbReference type="ARBA" id="ARBA00022777"/>
    </source>
</evidence>
<comment type="caution">
    <text evidence="16">The sequence shown here is derived from an EMBL/GenBank/DDBJ whole genome shotgun (WGS) entry which is preliminary data.</text>
</comment>
<feature type="compositionally biased region" description="Low complexity" evidence="14">
    <location>
        <begin position="97"/>
        <end position="119"/>
    </location>
</feature>
<evidence type="ECO:0000256" key="4">
    <source>
        <dbReference type="ARBA" id="ARBA00022527"/>
    </source>
</evidence>
<dbReference type="PROSITE" id="PS50011">
    <property type="entry name" value="PROTEIN_KINASE_DOM"/>
    <property type="match status" value="1"/>
</dbReference>
<dbReference type="FunFam" id="3.30.200.20:FF:000389">
    <property type="entry name" value="Receptor-like cytosolic serine/threonine-protein kinase RBK1"/>
    <property type="match status" value="1"/>
</dbReference>
<dbReference type="InterPro" id="IPR046958">
    <property type="entry name" value="RBK1/2/STUNTED"/>
</dbReference>
<dbReference type="PROSITE" id="PS00107">
    <property type="entry name" value="PROTEIN_KINASE_ATP"/>
    <property type="match status" value="1"/>
</dbReference>
<dbReference type="EC" id="2.7.11.1" evidence="2"/>
<dbReference type="InterPro" id="IPR008271">
    <property type="entry name" value="Ser/Thr_kinase_AS"/>
</dbReference>
<evidence type="ECO:0000256" key="10">
    <source>
        <dbReference type="ARBA" id="ARBA00047899"/>
    </source>
</evidence>
<dbReference type="GO" id="GO:0005737">
    <property type="term" value="C:cytoplasm"/>
    <property type="evidence" value="ECO:0007669"/>
    <property type="project" value="UniProtKB-SubCell"/>
</dbReference>
<keyword evidence="4" id="KW-0723">Serine/threonine-protein kinase</keyword>
<dbReference type="Gene3D" id="3.30.200.20">
    <property type="entry name" value="Phosphorylase Kinase, domain 1"/>
    <property type="match status" value="1"/>
</dbReference>
<dbReference type="GO" id="GO:0005524">
    <property type="term" value="F:ATP binding"/>
    <property type="evidence" value="ECO:0007669"/>
    <property type="project" value="UniProtKB-UniRule"/>
</dbReference>
<comment type="catalytic activity">
    <reaction evidence="10">
        <text>L-threonyl-[protein] + ATP = O-phospho-L-threonyl-[protein] + ADP + H(+)</text>
        <dbReference type="Rhea" id="RHEA:46608"/>
        <dbReference type="Rhea" id="RHEA-COMP:11060"/>
        <dbReference type="Rhea" id="RHEA-COMP:11605"/>
        <dbReference type="ChEBI" id="CHEBI:15378"/>
        <dbReference type="ChEBI" id="CHEBI:30013"/>
        <dbReference type="ChEBI" id="CHEBI:30616"/>
        <dbReference type="ChEBI" id="CHEBI:61977"/>
        <dbReference type="ChEBI" id="CHEBI:456216"/>
        <dbReference type="EC" id="2.7.11.1"/>
    </reaction>
</comment>
<dbReference type="EMBL" id="JAINDJ010000008">
    <property type="protein sequence ID" value="KAG9440199.1"/>
    <property type="molecule type" value="Genomic_DNA"/>
</dbReference>
<reference evidence="16 17" key="1">
    <citation type="submission" date="2021-07" db="EMBL/GenBank/DDBJ databases">
        <title>The Aristolochia fimbriata genome: insights into angiosperm evolution, floral development and chemical biosynthesis.</title>
        <authorList>
            <person name="Jiao Y."/>
        </authorList>
    </citation>
    <scope>NUCLEOTIDE SEQUENCE [LARGE SCALE GENOMIC DNA]</scope>
    <source>
        <strain evidence="16">IBCAS-2021</strain>
        <tissue evidence="16">Leaf</tissue>
    </source>
</reference>
<evidence type="ECO:0000256" key="12">
    <source>
        <dbReference type="ARBA" id="ARBA00063228"/>
    </source>
</evidence>
<dbReference type="FunFam" id="1.10.510.10:FF:000335">
    <property type="entry name" value="receptor-like cytosolic serine/threonine-protein kinase RBK2"/>
    <property type="match status" value="1"/>
</dbReference>
<evidence type="ECO:0000256" key="3">
    <source>
        <dbReference type="ARBA" id="ARBA00022490"/>
    </source>
</evidence>
<feature type="compositionally biased region" description="Basic and acidic residues" evidence="14">
    <location>
        <begin position="50"/>
        <end position="80"/>
    </location>
</feature>
<dbReference type="Pfam" id="PF07714">
    <property type="entry name" value="PK_Tyr_Ser-Thr"/>
    <property type="match status" value="1"/>
</dbReference>
<evidence type="ECO:0000256" key="1">
    <source>
        <dbReference type="ARBA" id="ARBA00004496"/>
    </source>
</evidence>
<evidence type="ECO:0000256" key="2">
    <source>
        <dbReference type="ARBA" id="ARBA00012513"/>
    </source>
</evidence>
<dbReference type="InterPro" id="IPR011009">
    <property type="entry name" value="Kinase-like_dom_sf"/>
</dbReference>
<feature type="binding site" evidence="13">
    <location>
        <position position="241"/>
    </location>
    <ligand>
        <name>ATP</name>
        <dbReference type="ChEBI" id="CHEBI:30616"/>
    </ligand>
</feature>
<evidence type="ECO:0000256" key="11">
    <source>
        <dbReference type="ARBA" id="ARBA00048679"/>
    </source>
</evidence>
<keyword evidence="5" id="KW-0597">Phosphoprotein</keyword>
<keyword evidence="17" id="KW-1185">Reference proteome</keyword>
<dbReference type="SUPFAM" id="SSF56112">
    <property type="entry name" value="Protein kinase-like (PK-like)"/>
    <property type="match status" value="1"/>
</dbReference>
<gene>
    <name evidence="16" type="ORF">H6P81_020364</name>
</gene>